<dbReference type="InterPro" id="IPR036790">
    <property type="entry name" value="Frizzled_dom_sf"/>
</dbReference>
<dbReference type="Gene3D" id="1.10.2000.10">
    <property type="entry name" value="Frizzled cysteine-rich domain"/>
    <property type="match status" value="1"/>
</dbReference>
<comment type="caution">
    <text evidence="2">The sequence shown here is derived from an EMBL/GenBank/DDBJ whole genome shotgun (WGS) entry which is preliminary data.</text>
</comment>
<dbReference type="Proteomes" id="UP000326458">
    <property type="component" value="Unassembled WGS sequence"/>
</dbReference>
<evidence type="ECO:0000256" key="1">
    <source>
        <dbReference type="SAM" id="SignalP"/>
    </source>
</evidence>
<dbReference type="AlphaFoldDB" id="A0A5N3WZ16"/>
<organism evidence="2 3">
    <name type="scientific">Muntiacus muntjak</name>
    <name type="common">Barking deer</name>
    <name type="synonym">Indian muntjac</name>
    <dbReference type="NCBI Taxonomy" id="9888"/>
    <lineage>
        <taxon>Eukaryota</taxon>
        <taxon>Metazoa</taxon>
        <taxon>Chordata</taxon>
        <taxon>Craniata</taxon>
        <taxon>Vertebrata</taxon>
        <taxon>Euteleostomi</taxon>
        <taxon>Mammalia</taxon>
        <taxon>Eutheria</taxon>
        <taxon>Laurasiatheria</taxon>
        <taxon>Artiodactyla</taxon>
        <taxon>Ruminantia</taxon>
        <taxon>Pecora</taxon>
        <taxon>Cervidae</taxon>
        <taxon>Muntiacinae</taxon>
        <taxon>Muntiacus</taxon>
    </lineage>
</organism>
<proteinExistence type="predicted"/>
<accession>A0A5N3WZ16</accession>
<dbReference type="EMBL" id="VCEA01000001">
    <property type="protein sequence ID" value="KAB0366654.1"/>
    <property type="molecule type" value="Genomic_DNA"/>
</dbReference>
<evidence type="ECO:0008006" key="4">
    <source>
        <dbReference type="Google" id="ProtNLM"/>
    </source>
</evidence>
<dbReference type="SUPFAM" id="SSF63501">
    <property type="entry name" value="Frizzled cysteine-rich domain"/>
    <property type="match status" value="1"/>
</dbReference>
<feature type="signal peptide" evidence="1">
    <location>
        <begin position="1"/>
        <end position="18"/>
    </location>
</feature>
<name>A0A5N3WZ16_MUNMU</name>
<sequence length="60" mass="7011">METFIFLWTCIFLPLVRGHSLFTCEPITVPRCTKMSYNMTFFPNLMGHYDQSTAAVEMEL</sequence>
<keyword evidence="1" id="KW-0732">Signal</keyword>
<reference evidence="2 3" key="1">
    <citation type="submission" date="2019-06" db="EMBL/GenBank/DDBJ databases">
        <title>Discovery of a novel chromosome fission-fusion reversal in muntjac.</title>
        <authorList>
            <person name="Mudd A.B."/>
            <person name="Bredeson J.V."/>
            <person name="Baum R."/>
            <person name="Hockemeyer D."/>
            <person name="Rokhsar D.S."/>
        </authorList>
    </citation>
    <scope>NUCLEOTIDE SEQUENCE [LARGE SCALE GENOMIC DNA]</scope>
    <source>
        <strain evidence="2">UTSW_UCB_Mm</strain>
        <tissue evidence="2">Fibroblast cell line</tissue>
    </source>
</reference>
<evidence type="ECO:0000313" key="3">
    <source>
        <dbReference type="Proteomes" id="UP000326458"/>
    </source>
</evidence>
<feature type="chain" id="PRO_5024380286" description="Frizzled/Smoothened transmembrane domain-containing protein" evidence="1">
    <location>
        <begin position="19"/>
        <end position="60"/>
    </location>
</feature>
<keyword evidence="3" id="KW-1185">Reference proteome</keyword>
<protein>
    <recommendedName>
        <fullName evidence="4">Frizzled/Smoothened transmembrane domain-containing protein</fullName>
    </recommendedName>
</protein>
<gene>
    <name evidence="2" type="ORF">FD754_010810</name>
</gene>
<evidence type="ECO:0000313" key="2">
    <source>
        <dbReference type="EMBL" id="KAB0366654.1"/>
    </source>
</evidence>